<reference evidence="8 9" key="1">
    <citation type="submission" date="2024-10" db="EMBL/GenBank/DDBJ databases">
        <authorList>
            <person name="Lu C.-H."/>
        </authorList>
    </citation>
    <scope>NUCLEOTIDE SEQUENCE [LARGE SCALE GENOMIC DNA]</scope>
    <source>
        <strain evidence="8 9">22QBSP01-2</strain>
    </source>
</reference>
<dbReference type="Pfam" id="PF03515">
    <property type="entry name" value="Cloacin"/>
    <property type="match status" value="1"/>
</dbReference>
<evidence type="ECO:0000313" key="9">
    <source>
        <dbReference type="Proteomes" id="UP001617714"/>
    </source>
</evidence>
<dbReference type="EMBL" id="JBIXKD010000002">
    <property type="protein sequence ID" value="MFJ5320307.1"/>
    <property type="molecule type" value="Genomic_DNA"/>
</dbReference>
<feature type="domain" description="Pyosin/cloacin translocation" evidence="6">
    <location>
        <begin position="22"/>
        <end position="312"/>
    </location>
</feature>
<dbReference type="InterPro" id="IPR038452">
    <property type="entry name" value="Channel_colicin_cen_sf"/>
</dbReference>
<feature type="compositionally biased region" description="Basic and acidic residues" evidence="5">
    <location>
        <begin position="28"/>
        <end position="40"/>
    </location>
</feature>
<evidence type="ECO:0000256" key="5">
    <source>
        <dbReference type="SAM" id="MobiDB-lite"/>
    </source>
</evidence>
<keyword evidence="9" id="KW-1185">Reference proteome</keyword>
<evidence type="ECO:0000256" key="1">
    <source>
        <dbReference type="ARBA" id="ARBA00022529"/>
    </source>
</evidence>
<dbReference type="InterPro" id="IPR036302">
    <property type="entry name" value="Pyosin/cloacin_T_dom_sf"/>
</dbReference>
<dbReference type="Proteomes" id="UP001617714">
    <property type="component" value="Unassembled WGS sequence"/>
</dbReference>
<proteinExistence type="predicted"/>
<dbReference type="SUPFAM" id="SSF69369">
    <property type="entry name" value="Cloacin translocation domain"/>
    <property type="match status" value="2"/>
</dbReference>
<evidence type="ECO:0000259" key="6">
    <source>
        <dbReference type="Pfam" id="PF03515"/>
    </source>
</evidence>
<feature type="region of interest" description="Disordered" evidence="5">
    <location>
        <begin position="15"/>
        <end position="51"/>
    </location>
</feature>
<evidence type="ECO:0000256" key="2">
    <source>
        <dbReference type="ARBA" id="ARBA00023022"/>
    </source>
</evidence>
<feature type="domain" description="Pyosin/cloacin translocation" evidence="7">
    <location>
        <begin position="591"/>
        <end position="728"/>
    </location>
</feature>
<keyword evidence="3" id="KW-0078">Bacteriocin</keyword>
<evidence type="ECO:0000313" key="8">
    <source>
        <dbReference type="EMBL" id="MFJ5320307.1"/>
    </source>
</evidence>
<keyword evidence="4" id="KW-0175">Coiled coil</keyword>
<feature type="coiled-coil region" evidence="4">
    <location>
        <begin position="295"/>
        <end position="338"/>
    </location>
</feature>
<evidence type="ECO:0000256" key="3">
    <source>
        <dbReference type="ARBA" id="ARBA00023048"/>
    </source>
</evidence>
<protein>
    <submittedName>
        <fullName evidence="8">Colicin-like bacteriocin tRNase domain-containing protein</fullName>
    </submittedName>
</protein>
<name>A0ABW8FU13_9GAMM</name>
<keyword evidence="2" id="KW-0044">Antibiotic</keyword>
<dbReference type="Gene3D" id="3.30.305.10">
    <property type="entry name" value="Colicin Ia, domain 2"/>
    <property type="match status" value="1"/>
</dbReference>
<dbReference type="InterPro" id="IPR016128">
    <property type="entry name" value="Pyosin/cloacin_T_dom"/>
</dbReference>
<dbReference type="Pfam" id="PF06958">
    <property type="entry name" value="Pyocin_S"/>
    <property type="match status" value="1"/>
</dbReference>
<keyword evidence="1" id="KW-0929">Antimicrobial</keyword>
<dbReference type="Gene3D" id="1.10.287.620">
    <property type="entry name" value="Helix Hairpins"/>
    <property type="match status" value="1"/>
</dbReference>
<gene>
    <name evidence="8" type="ORF">ACIPSN_02755</name>
</gene>
<dbReference type="RefSeq" id="WP_243412166.1">
    <property type="nucleotide sequence ID" value="NZ_CP046377.1"/>
</dbReference>
<accession>A0ABW8FU13</accession>
<organism evidence="8 9">
    <name type="scientific">Pectobacterium parvum</name>
    <dbReference type="NCBI Taxonomy" id="2778550"/>
    <lineage>
        <taxon>Bacteria</taxon>
        <taxon>Pseudomonadati</taxon>
        <taxon>Pseudomonadota</taxon>
        <taxon>Gammaproteobacteria</taxon>
        <taxon>Enterobacterales</taxon>
        <taxon>Pectobacteriaceae</taxon>
        <taxon>Pectobacterium</taxon>
    </lineage>
</organism>
<evidence type="ECO:0000256" key="4">
    <source>
        <dbReference type="SAM" id="Coils"/>
    </source>
</evidence>
<comment type="caution">
    <text evidence="8">The sequence shown here is derived from an EMBL/GenBank/DDBJ whole genome shotgun (WGS) entry which is preliminary data.</text>
</comment>
<sequence length="879" mass="95609">MIKYRLYAPNDGDTMTVDGGGGWDSPVNDDRKGGNDRDNGKGGSAVDYGKNPEKQTVINPYLFFAIPPAVYLIDDVWGFTFNTAAIEVGLKKVADFALKATPVAGRLVGILGAIMPSDIAPDSIDPVFNGMQQTKMAQMAAQLAAQKGVPNIGYSVTAMPADLVSSLPVSEISSLPTAPASLLAQSVINTELSRRQLTLTKPAVNAPVANIPVVKAEKTAVPGVYSVKVIADKPALQIKLDKTQPALAKNPPKVKDDVQVSSFLSSPVADTHHAFIDFGSDHEPVYVSLSKIVTAEEEKKQVEEAKRREQEWLLRHPVAAAERKVQDAINAEAEAERGVKSAELALNNLKTSPNGLTLADPVKYPAKAEWPEIYDVPEYGDYAQIKFNFSVLVDSVAKLNALLTQGAGALLTDEISWRDVITKYSVNNLSQDMLNDPSETMFVLGDVYKEQALEYYGYLRSELLKSKELISNAEKSLIIAIESRKKAEQDKKTADQKLKDEQDRKRNRVNVSTFGTVQTQLSTLLSAFYAATSGSTASISQSVPSGALASFSYKPQGMIGSGKIVGKDVDILFSIPVKDIPGYKSPTNFDDLAKKNGNLDLPIRLAFSNENGERVLRAFKAGSLRVPSSVRGVVGIYDKNTGIFSAEIDGVPSRLVLENPAFPPIGNVGNTGNTAPDYKALLNTGVDVKPVDKITVTTTPVADPVDIDDYIIWLPTASGSGVEPIYIVFNSNPYGETNSKGKYSGRSFNTDKAGGPIQSLDWKTANIDRAGVDKVKLHTGRFAESDANKVMIDRLERILKGTLAVTDTDKRFYTHEIRELERYRNLGIKDGVVPSNQGEVWNNTHTATLEDYKIDERTESLYTSEAIKASEEQDMRESK</sequence>
<evidence type="ECO:0000259" key="7">
    <source>
        <dbReference type="Pfam" id="PF06958"/>
    </source>
</evidence>